<proteinExistence type="predicted"/>
<dbReference type="EMBL" id="AP024684">
    <property type="protein sequence ID" value="BCX44390.1"/>
    <property type="molecule type" value="Genomic_DNA"/>
</dbReference>
<evidence type="ECO:0000313" key="3">
    <source>
        <dbReference type="Proteomes" id="UP000825066"/>
    </source>
</evidence>
<gene>
    <name evidence="2" type="ORF">STNY_R25960</name>
</gene>
<name>A0ABM7R5G3_9GAMM</name>
<dbReference type="InterPro" id="IPR010359">
    <property type="entry name" value="IrrE_HExxH"/>
</dbReference>
<dbReference type="RefSeq" id="WP_053497234.1">
    <property type="nucleotide sequence ID" value="NZ_AP024684.1"/>
</dbReference>
<reference evidence="2 3" key="1">
    <citation type="submission" date="2021-05" db="EMBL/GenBank/DDBJ databases">
        <title>Complete Genome Sequence of Stenotrophomonas pavanii strain Y.</title>
        <authorList>
            <person name="Dohra H."/>
            <person name="Mohad Din A.R.J."/>
            <person name="Suzuki K."/>
            <person name="Fatma A."/>
            <person name="Honjyo M."/>
            <person name="Nishimura T."/>
            <person name="Moriuch R."/>
            <person name="Masuda K."/>
            <person name="Minoura A."/>
            <person name="Tashiro Y."/>
            <person name="Futamata H."/>
        </authorList>
    </citation>
    <scope>NUCLEOTIDE SEQUENCE [LARGE SCALE GENOMIC DNA]</scope>
    <source>
        <strain evidence="3">Y</strain>
    </source>
</reference>
<dbReference type="Proteomes" id="UP000825066">
    <property type="component" value="Chromosome"/>
</dbReference>
<feature type="domain" description="IrrE N-terminal-like" evidence="1">
    <location>
        <begin position="86"/>
        <end position="169"/>
    </location>
</feature>
<sequence>MSGYCFQVPPLSTEKITARADFLRKTLAVETDRFPLIEVVEYWFPALWEAFSLQVREKSEMGSAHGLTFPETAEIWLREDVYEGFLADQPRDRFTVAHEVGHLLLHNGVGLARSMRKPSELKAYENSEWQANTFAGALLIPTATAQRLRNESELADACNVSVDAARVRLASLRQRGMLK</sequence>
<dbReference type="Gene3D" id="1.10.10.2910">
    <property type="match status" value="1"/>
</dbReference>
<protein>
    <submittedName>
        <fullName evidence="2">ImmA/IrrE family metallo-endopeptidase</fullName>
    </submittedName>
</protein>
<evidence type="ECO:0000313" key="2">
    <source>
        <dbReference type="EMBL" id="BCX44390.1"/>
    </source>
</evidence>
<dbReference type="Pfam" id="PF06114">
    <property type="entry name" value="Peptidase_M78"/>
    <property type="match status" value="1"/>
</dbReference>
<accession>A0ABM7R5G3</accession>
<evidence type="ECO:0000259" key="1">
    <source>
        <dbReference type="Pfam" id="PF06114"/>
    </source>
</evidence>
<organism evidence="2 3">
    <name type="scientific">Stenotrophomonas pavanii</name>
    <dbReference type="NCBI Taxonomy" id="487698"/>
    <lineage>
        <taxon>Bacteria</taxon>
        <taxon>Pseudomonadati</taxon>
        <taxon>Pseudomonadota</taxon>
        <taxon>Gammaproteobacteria</taxon>
        <taxon>Lysobacterales</taxon>
        <taxon>Lysobacteraceae</taxon>
        <taxon>Stenotrophomonas</taxon>
    </lineage>
</organism>
<keyword evidence="3" id="KW-1185">Reference proteome</keyword>